<dbReference type="InterPro" id="IPR012904">
    <property type="entry name" value="OGG_N"/>
</dbReference>
<dbReference type="AlphaFoldDB" id="A0A0G2Z4M6"/>
<evidence type="ECO:0000256" key="8">
    <source>
        <dbReference type="ARBA" id="ARBA00023295"/>
    </source>
</evidence>
<name>A0A0G2Z4M6_9BACT</name>
<evidence type="ECO:0000313" key="11">
    <source>
        <dbReference type="EMBL" id="AKI96502.1"/>
    </source>
</evidence>
<dbReference type="EMBL" id="CP011232">
    <property type="protein sequence ID" value="AKI96502.1"/>
    <property type="molecule type" value="Genomic_DNA"/>
</dbReference>
<evidence type="ECO:0000256" key="6">
    <source>
        <dbReference type="ARBA" id="ARBA00023239"/>
    </source>
</evidence>
<evidence type="ECO:0000256" key="2">
    <source>
        <dbReference type="ARBA" id="ARBA00012720"/>
    </source>
</evidence>
<dbReference type="GO" id="GO:0003684">
    <property type="term" value="F:damaged DNA binding"/>
    <property type="evidence" value="ECO:0007669"/>
    <property type="project" value="InterPro"/>
</dbReference>
<dbReference type="PATRIC" id="fig|1330330.3.peg.32"/>
<dbReference type="SUPFAM" id="SSF55945">
    <property type="entry name" value="TATA-box binding protein-like"/>
    <property type="match status" value="1"/>
</dbReference>
<dbReference type="GO" id="GO:0008534">
    <property type="term" value="F:oxidized purine nucleobase lesion DNA N-glycosylase activity"/>
    <property type="evidence" value="ECO:0007669"/>
    <property type="project" value="InterPro"/>
</dbReference>
<dbReference type="PANTHER" id="PTHR10242:SF2">
    <property type="entry name" value="N-GLYCOSYLASE_DNA LYASE"/>
    <property type="match status" value="1"/>
</dbReference>
<dbReference type="GO" id="GO:0006289">
    <property type="term" value="P:nucleotide-excision repair"/>
    <property type="evidence" value="ECO:0007669"/>
    <property type="project" value="InterPro"/>
</dbReference>
<dbReference type="InterPro" id="IPR011257">
    <property type="entry name" value="DNA_glycosylase"/>
</dbReference>
<accession>A0A0G2Z4M6</accession>
<evidence type="ECO:0000259" key="10">
    <source>
        <dbReference type="SMART" id="SM00478"/>
    </source>
</evidence>
<dbReference type="SMART" id="SM00478">
    <property type="entry name" value="ENDO3c"/>
    <property type="match status" value="1"/>
</dbReference>
<dbReference type="Pfam" id="PF07934">
    <property type="entry name" value="OGG_N"/>
    <property type="match status" value="1"/>
</dbReference>
<gene>
    <name evidence="11" type="ORF">IX53_00160</name>
</gene>
<dbReference type="KEGG" id="kpf:IX53_00160"/>
<proteinExistence type="inferred from homology"/>
<dbReference type="GO" id="GO:0006284">
    <property type="term" value="P:base-excision repair"/>
    <property type="evidence" value="ECO:0007669"/>
    <property type="project" value="InterPro"/>
</dbReference>
<keyword evidence="6" id="KW-0456">Lyase</keyword>
<evidence type="ECO:0000256" key="1">
    <source>
        <dbReference type="ARBA" id="ARBA00010679"/>
    </source>
</evidence>
<dbReference type="CDD" id="cd00056">
    <property type="entry name" value="ENDO3c"/>
    <property type="match status" value="1"/>
</dbReference>
<dbReference type="PANTHER" id="PTHR10242">
    <property type="entry name" value="8-OXOGUANINE DNA GLYCOSYLASE"/>
    <property type="match status" value="1"/>
</dbReference>
<dbReference type="RefSeq" id="WP_047753637.1">
    <property type="nucleotide sequence ID" value="NZ_CAJUHA010000010.1"/>
</dbReference>
<dbReference type="Gene3D" id="1.10.340.30">
    <property type="entry name" value="Hypothetical protein, domain 2"/>
    <property type="match status" value="1"/>
</dbReference>
<protein>
    <recommendedName>
        <fullName evidence="2">DNA-(apurinic or apyrimidinic site) lyase</fullName>
        <ecNumber evidence="2">4.2.99.18</ecNumber>
    </recommendedName>
</protein>
<dbReference type="EC" id="4.2.99.18" evidence="2"/>
<evidence type="ECO:0000256" key="7">
    <source>
        <dbReference type="ARBA" id="ARBA00023268"/>
    </source>
</evidence>
<keyword evidence="8" id="KW-0326">Glycosidase</keyword>
<dbReference type="Gene3D" id="3.30.310.260">
    <property type="match status" value="1"/>
</dbReference>
<dbReference type="InterPro" id="IPR052054">
    <property type="entry name" value="Oxidative_DNA_repair_enzyme"/>
</dbReference>
<dbReference type="InterPro" id="IPR003265">
    <property type="entry name" value="HhH-GPD_domain"/>
</dbReference>
<keyword evidence="12" id="KW-1185">Reference proteome</keyword>
<evidence type="ECO:0000256" key="9">
    <source>
        <dbReference type="ARBA" id="ARBA00044632"/>
    </source>
</evidence>
<evidence type="ECO:0000256" key="3">
    <source>
        <dbReference type="ARBA" id="ARBA00022763"/>
    </source>
</evidence>
<sequence length="297" mass="34981">MVSFELKTPRIFNLDITLDCGQTFRWVRSNGWWKGIVRDTALFLRQKNGTLEVIASSDRLLGEDIDTGLMHYLGFDDPLEDILMEIEKLSHDLPEPAKEISLKSIAEGKGLRILRQDPFEMTVEYIISTRNNIPTIRRTSDALSASFHENRILLNDEVFYSFPKLPQLKTLTLEQLKELKLAFRAQWLYELFQNLNEEEFFISLRDLPLDEKLEKLMEHKGIGFKVASCITLFGYAELNSFPVDIWIKRVMKDLFNVEGSTRKIMRFAMNRFYPYAGYYQELLFRYYRKRFGRGKRA</sequence>
<keyword evidence="5" id="KW-0234">DNA repair</keyword>
<dbReference type="GO" id="GO:0140078">
    <property type="term" value="F:class I DNA-(apurinic or apyrimidinic site) endonuclease activity"/>
    <property type="evidence" value="ECO:0007669"/>
    <property type="project" value="UniProtKB-EC"/>
</dbReference>
<dbReference type="InterPro" id="IPR023170">
    <property type="entry name" value="HhH_base_excis_C"/>
</dbReference>
<organism evidence="11 12">
    <name type="scientific">Kosmotoga pacifica</name>
    <dbReference type="NCBI Taxonomy" id="1330330"/>
    <lineage>
        <taxon>Bacteria</taxon>
        <taxon>Thermotogati</taxon>
        <taxon>Thermotogota</taxon>
        <taxon>Thermotogae</taxon>
        <taxon>Kosmotogales</taxon>
        <taxon>Kosmotogaceae</taxon>
        <taxon>Kosmotoga</taxon>
    </lineage>
</organism>
<dbReference type="Proteomes" id="UP000035159">
    <property type="component" value="Chromosome"/>
</dbReference>
<dbReference type="Gene3D" id="1.10.1670.10">
    <property type="entry name" value="Helix-hairpin-Helix base-excision DNA repair enzymes (C-terminal)"/>
    <property type="match status" value="1"/>
</dbReference>
<evidence type="ECO:0000256" key="5">
    <source>
        <dbReference type="ARBA" id="ARBA00023204"/>
    </source>
</evidence>
<dbReference type="SUPFAM" id="SSF48150">
    <property type="entry name" value="DNA-glycosylase"/>
    <property type="match status" value="1"/>
</dbReference>
<comment type="similarity">
    <text evidence="1">Belongs to the type-1 OGG1 family.</text>
</comment>
<evidence type="ECO:0000313" key="12">
    <source>
        <dbReference type="Proteomes" id="UP000035159"/>
    </source>
</evidence>
<reference evidence="11 12" key="1">
    <citation type="submission" date="2015-04" db="EMBL/GenBank/DDBJ databases">
        <title>Complete Genome Sequence of Kosmotoga pacifica SLHLJ1.</title>
        <authorList>
            <person name="Jiang L.J."/>
            <person name="Shao Z.Z."/>
            <person name="Jebbar M."/>
        </authorList>
    </citation>
    <scope>NUCLEOTIDE SEQUENCE [LARGE SCALE GENOMIC DNA]</scope>
    <source>
        <strain evidence="11 12">SLHLJ1</strain>
    </source>
</reference>
<dbReference type="STRING" id="1330330.IX53_00160"/>
<feature type="domain" description="HhH-GPD" evidence="10">
    <location>
        <begin position="135"/>
        <end position="288"/>
    </location>
</feature>
<evidence type="ECO:0000256" key="4">
    <source>
        <dbReference type="ARBA" id="ARBA00022801"/>
    </source>
</evidence>
<keyword evidence="3" id="KW-0227">DNA damage</keyword>
<keyword evidence="7" id="KW-0511">Multifunctional enzyme</keyword>
<comment type="catalytic activity">
    <reaction evidence="9">
        <text>2'-deoxyribonucleotide-(2'-deoxyribose 5'-phosphate)-2'-deoxyribonucleotide-DNA = a 3'-end 2'-deoxyribonucleotide-(2,3-dehydro-2,3-deoxyribose 5'-phosphate)-DNA + a 5'-end 5'-phospho-2'-deoxyribonucleoside-DNA + H(+)</text>
        <dbReference type="Rhea" id="RHEA:66592"/>
        <dbReference type="Rhea" id="RHEA-COMP:13180"/>
        <dbReference type="Rhea" id="RHEA-COMP:16897"/>
        <dbReference type="Rhea" id="RHEA-COMP:17067"/>
        <dbReference type="ChEBI" id="CHEBI:15378"/>
        <dbReference type="ChEBI" id="CHEBI:136412"/>
        <dbReference type="ChEBI" id="CHEBI:157695"/>
        <dbReference type="ChEBI" id="CHEBI:167181"/>
        <dbReference type="EC" id="4.2.99.18"/>
    </reaction>
</comment>
<dbReference type="OrthoDB" id="9798522at2"/>
<keyword evidence="4" id="KW-0378">Hydrolase</keyword>